<dbReference type="PANTHER" id="PTHR30136">
    <property type="entry name" value="HELIX-TURN-HELIX TRANSCRIPTIONAL REGULATOR, ICLR FAMILY"/>
    <property type="match status" value="1"/>
</dbReference>
<dbReference type="SMART" id="SM00346">
    <property type="entry name" value="HTH_ICLR"/>
    <property type="match status" value="1"/>
</dbReference>
<dbReference type="PANTHER" id="PTHR30136:SF35">
    <property type="entry name" value="HTH-TYPE TRANSCRIPTIONAL REGULATOR RV1719"/>
    <property type="match status" value="1"/>
</dbReference>
<dbReference type="SUPFAM" id="SSF55781">
    <property type="entry name" value="GAF domain-like"/>
    <property type="match status" value="1"/>
</dbReference>
<feature type="domain" description="IclR-ED" evidence="5">
    <location>
        <begin position="71"/>
        <end position="255"/>
    </location>
</feature>
<dbReference type="InterPro" id="IPR050707">
    <property type="entry name" value="HTH_MetabolicPath_Reg"/>
</dbReference>
<dbReference type="InterPro" id="IPR036388">
    <property type="entry name" value="WH-like_DNA-bd_sf"/>
</dbReference>
<dbReference type="EMBL" id="BAABKX010000013">
    <property type="protein sequence ID" value="GAA5053977.1"/>
    <property type="molecule type" value="Genomic_DNA"/>
</dbReference>
<name>A0AAV3UJT0_9EURY</name>
<dbReference type="GO" id="GO:0003677">
    <property type="term" value="F:DNA binding"/>
    <property type="evidence" value="ECO:0007669"/>
    <property type="project" value="UniProtKB-KW"/>
</dbReference>
<dbReference type="Pfam" id="PF01614">
    <property type="entry name" value="IclR_C"/>
    <property type="match status" value="1"/>
</dbReference>
<keyword evidence="7" id="KW-1185">Reference proteome</keyword>
<dbReference type="CDD" id="cd00090">
    <property type="entry name" value="HTH_ARSR"/>
    <property type="match status" value="1"/>
</dbReference>
<comment type="caution">
    <text evidence="6">The sequence shown here is derived from an EMBL/GenBank/DDBJ whole genome shotgun (WGS) entry which is preliminary data.</text>
</comment>
<dbReference type="PROSITE" id="PS51077">
    <property type="entry name" value="HTH_ICLR"/>
    <property type="match status" value="1"/>
</dbReference>
<dbReference type="Pfam" id="PF09339">
    <property type="entry name" value="HTH_IclR"/>
    <property type="match status" value="1"/>
</dbReference>
<dbReference type="InterPro" id="IPR029016">
    <property type="entry name" value="GAF-like_dom_sf"/>
</dbReference>
<protein>
    <submittedName>
        <fullName evidence="6">IclR family transcriptional regulator</fullName>
    </submittedName>
</protein>
<gene>
    <name evidence="6" type="ORF">GCM10025751_31910</name>
</gene>
<dbReference type="InterPro" id="IPR036390">
    <property type="entry name" value="WH_DNA-bd_sf"/>
</dbReference>
<evidence type="ECO:0000313" key="6">
    <source>
        <dbReference type="EMBL" id="GAA5053977.1"/>
    </source>
</evidence>
<organism evidence="6 7">
    <name type="scientific">Haladaptatus pallidirubidus</name>
    <dbReference type="NCBI Taxonomy" id="1008152"/>
    <lineage>
        <taxon>Archaea</taxon>
        <taxon>Methanobacteriati</taxon>
        <taxon>Methanobacteriota</taxon>
        <taxon>Stenosarchaea group</taxon>
        <taxon>Halobacteria</taxon>
        <taxon>Halobacteriales</taxon>
        <taxon>Haladaptataceae</taxon>
        <taxon>Haladaptatus</taxon>
    </lineage>
</organism>
<proteinExistence type="predicted"/>
<accession>A0AAV3UJT0</accession>
<dbReference type="InterPro" id="IPR005471">
    <property type="entry name" value="Tscrpt_reg_IclR_N"/>
</dbReference>
<dbReference type="AlphaFoldDB" id="A0AAV3UJT0"/>
<feature type="domain" description="HTH iclR-type" evidence="4">
    <location>
        <begin position="12"/>
        <end position="70"/>
    </location>
</feature>
<evidence type="ECO:0000259" key="5">
    <source>
        <dbReference type="PROSITE" id="PS51078"/>
    </source>
</evidence>
<dbReference type="InterPro" id="IPR014757">
    <property type="entry name" value="Tscrpt_reg_IclR_C"/>
</dbReference>
<dbReference type="GO" id="GO:0003700">
    <property type="term" value="F:DNA-binding transcription factor activity"/>
    <property type="evidence" value="ECO:0007669"/>
    <property type="project" value="TreeGrafter"/>
</dbReference>
<dbReference type="PROSITE" id="PS51078">
    <property type="entry name" value="ICLR_ED"/>
    <property type="match status" value="1"/>
</dbReference>
<dbReference type="Proteomes" id="UP001501729">
    <property type="component" value="Unassembled WGS sequence"/>
</dbReference>
<reference evidence="6 7" key="1">
    <citation type="journal article" date="2019" name="Int. J. Syst. Evol. Microbiol.">
        <title>The Global Catalogue of Microorganisms (GCM) 10K type strain sequencing project: providing services to taxonomists for standard genome sequencing and annotation.</title>
        <authorList>
            <consortium name="The Broad Institute Genomics Platform"/>
            <consortium name="The Broad Institute Genome Sequencing Center for Infectious Disease"/>
            <person name="Wu L."/>
            <person name="Ma J."/>
        </authorList>
    </citation>
    <scope>NUCLEOTIDE SEQUENCE [LARGE SCALE GENOMIC DNA]</scope>
    <source>
        <strain evidence="6 7">JCM 17504</strain>
    </source>
</reference>
<keyword evidence="3" id="KW-0804">Transcription</keyword>
<dbReference type="Gene3D" id="3.30.450.40">
    <property type="match status" value="1"/>
</dbReference>
<evidence type="ECO:0000256" key="2">
    <source>
        <dbReference type="ARBA" id="ARBA00023125"/>
    </source>
</evidence>
<dbReference type="Gene3D" id="1.10.10.10">
    <property type="entry name" value="Winged helix-like DNA-binding domain superfamily/Winged helix DNA-binding domain"/>
    <property type="match status" value="1"/>
</dbReference>
<keyword evidence="2" id="KW-0238">DNA-binding</keyword>
<evidence type="ECO:0000256" key="3">
    <source>
        <dbReference type="ARBA" id="ARBA00023163"/>
    </source>
</evidence>
<dbReference type="SUPFAM" id="SSF46785">
    <property type="entry name" value="Winged helix' DNA-binding domain"/>
    <property type="match status" value="1"/>
</dbReference>
<keyword evidence="1" id="KW-0805">Transcription regulation</keyword>
<dbReference type="InterPro" id="IPR011991">
    <property type="entry name" value="ArsR-like_HTH"/>
</dbReference>
<evidence type="ECO:0000256" key="1">
    <source>
        <dbReference type="ARBA" id="ARBA00023015"/>
    </source>
</evidence>
<sequence length="256" mass="28335">MTMSRITNKSTVSTLNTALAIIHTLQEKKSASIEELATELDLAQSTVHRHLFTLRKQGYIVKNDDYQLGMRFLTLGGHVQSNNPSYNLAVEKVDQVARKTEERVQFIVEEHGRRYYLYTQTGKNAVQTDATIGKYGYLHASAAGKAILAAFPDDRVNEILDEHGMPASTVNTITDRDELFTELEEVRETGVAFNEEESTIGLRAVGTGVCGTNGLPVGALSISGPAHRFKGEKFHKKLPNLILGTANELELKLQFE</sequence>
<evidence type="ECO:0000259" key="4">
    <source>
        <dbReference type="PROSITE" id="PS51077"/>
    </source>
</evidence>
<evidence type="ECO:0000313" key="7">
    <source>
        <dbReference type="Proteomes" id="UP001501729"/>
    </source>
</evidence>
<dbReference type="GO" id="GO:0045892">
    <property type="term" value="P:negative regulation of DNA-templated transcription"/>
    <property type="evidence" value="ECO:0007669"/>
    <property type="project" value="TreeGrafter"/>
</dbReference>